<comment type="caution">
    <text evidence="2">The sequence shown here is derived from an EMBL/GenBank/DDBJ whole genome shotgun (WGS) entry which is preliminary data.</text>
</comment>
<evidence type="ECO:0000313" key="2">
    <source>
        <dbReference type="EMBL" id="MBP2349287.1"/>
    </source>
</evidence>
<evidence type="ECO:0000313" key="3">
    <source>
        <dbReference type="Proteomes" id="UP000755585"/>
    </source>
</evidence>
<organism evidence="2 3">
    <name type="scientific">Kribbella aluminosa</name>
    <dbReference type="NCBI Taxonomy" id="416017"/>
    <lineage>
        <taxon>Bacteria</taxon>
        <taxon>Bacillati</taxon>
        <taxon>Actinomycetota</taxon>
        <taxon>Actinomycetes</taxon>
        <taxon>Propionibacteriales</taxon>
        <taxon>Kribbellaceae</taxon>
        <taxon>Kribbella</taxon>
    </lineage>
</organism>
<proteinExistence type="predicted"/>
<gene>
    <name evidence="2" type="ORF">JOF29_000370</name>
</gene>
<dbReference type="Proteomes" id="UP000755585">
    <property type="component" value="Unassembled WGS sequence"/>
</dbReference>
<reference evidence="2 3" key="1">
    <citation type="submission" date="2021-03" db="EMBL/GenBank/DDBJ databases">
        <title>Sequencing the genomes of 1000 actinobacteria strains.</title>
        <authorList>
            <person name="Klenk H.-P."/>
        </authorList>
    </citation>
    <scope>NUCLEOTIDE SEQUENCE [LARGE SCALE GENOMIC DNA]</scope>
    <source>
        <strain evidence="2 3">DSM 18824</strain>
    </source>
</reference>
<feature type="compositionally biased region" description="Basic and acidic residues" evidence="1">
    <location>
        <begin position="10"/>
        <end position="68"/>
    </location>
</feature>
<protein>
    <submittedName>
        <fullName evidence="2">Uncharacterized protein</fullName>
    </submittedName>
</protein>
<accession>A0ABS4UCC2</accession>
<evidence type="ECO:0000256" key="1">
    <source>
        <dbReference type="SAM" id="MobiDB-lite"/>
    </source>
</evidence>
<dbReference type="EMBL" id="JAGINT010000001">
    <property type="protein sequence ID" value="MBP2349287.1"/>
    <property type="molecule type" value="Genomic_DNA"/>
</dbReference>
<sequence length="77" mass="9299">MRYQQYGDRALSDRPARMRSDEHRTAGKPIGDRATDQHEAQHRDHPRGQHDAELRRIAGRVEDRERERYRRHRTAQQ</sequence>
<keyword evidence="3" id="KW-1185">Reference proteome</keyword>
<feature type="region of interest" description="Disordered" evidence="1">
    <location>
        <begin position="1"/>
        <end position="77"/>
    </location>
</feature>
<name>A0ABS4UCC2_9ACTN</name>